<evidence type="ECO:0000256" key="1">
    <source>
        <dbReference type="SAM" id="MobiDB-lite"/>
    </source>
</evidence>
<feature type="compositionally biased region" description="Acidic residues" evidence="1">
    <location>
        <begin position="334"/>
        <end position="349"/>
    </location>
</feature>
<feature type="region of interest" description="Disordered" evidence="1">
    <location>
        <begin position="247"/>
        <end position="364"/>
    </location>
</feature>
<feature type="compositionally biased region" description="Gly residues" evidence="1">
    <location>
        <begin position="249"/>
        <end position="263"/>
    </location>
</feature>
<sequence>MGSENLPPSFVGPQLVGHARNYEHGPSPRLPPLYPQVAQQLHGQTQSQYPSRHLPQGQQPLPPLPPRLVQLRTAANGYVRVDGRQVGEWWHQAQVPRASQPLPLNGVGGGEGDSYHQHQQPLQAPSGDYLPQFVSTQRYHPEDPVGVQYYPHYRYQPQQHLQHQLYQVPEGAMAHAVYPYPSVYSTLPPPPPMSVPPRYHNPMPYGYDQYNLKHPTDRTGYPITGPTQAQAQPSGYQALTVPAGASSGTYGGGSGGGGNGGSGYTNDKPHHRYLSPSPPPAQVQKGSNLNPPGPLKRLNPFSPPFQPLDAGSNPVVRLEKWEGEVQHRDREQEQADDYSEPIVSDDNDNDYGSNFEPPSSGKEE</sequence>
<feature type="region of interest" description="Disordered" evidence="1">
    <location>
        <begin position="1"/>
        <end position="64"/>
    </location>
</feature>
<proteinExistence type="predicted"/>
<name>A0A4Q2DTK0_9AGAR</name>
<feature type="compositionally biased region" description="Polar residues" evidence="1">
    <location>
        <begin position="37"/>
        <end position="50"/>
    </location>
</feature>
<keyword evidence="3" id="KW-1185">Reference proteome</keyword>
<accession>A0A4Q2DTK0</accession>
<dbReference type="EMBL" id="SDEE01000080">
    <property type="protein sequence ID" value="RXW22205.1"/>
    <property type="molecule type" value="Genomic_DNA"/>
</dbReference>
<dbReference type="Proteomes" id="UP000290288">
    <property type="component" value="Unassembled WGS sequence"/>
</dbReference>
<dbReference type="OrthoDB" id="10508201at2759"/>
<feature type="compositionally biased region" description="Basic and acidic residues" evidence="1">
    <location>
        <begin position="317"/>
        <end position="333"/>
    </location>
</feature>
<dbReference type="AlphaFoldDB" id="A0A4Q2DTK0"/>
<evidence type="ECO:0000313" key="3">
    <source>
        <dbReference type="Proteomes" id="UP000290288"/>
    </source>
</evidence>
<evidence type="ECO:0000313" key="2">
    <source>
        <dbReference type="EMBL" id="RXW22205.1"/>
    </source>
</evidence>
<organism evidence="2 3">
    <name type="scientific">Candolleomyces aberdarensis</name>
    <dbReference type="NCBI Taxonomy" id="2316362"/>
    <lineage>
        <taxon>Eukaryota</taxon>
        <taxon>Fungi</taxon>
        <taxon>Dikarya</taxon>
        <taxon>Basidiomycota</taxon>
        <taxon>Agaricomycotina</taxon>
        <taxon>Agaricomycetes</taxon>
        <taxon>Agaricomycetidae</taxon>
        <taxon>Agaricales</taxon>
        <taxon>Agaricineae</taxon>
        <taxon>Psathyrellaceae</taxon>
        <taxon>Candolleomyces</taxon>
    </lineage>
</organism>
<gene>
    <name evidence="2" type="ORF">EST38_g3652</name>
</gene>
<protein>
    <submittedName>
        <fullName evidence="2">Uncharacterized protein</fullName>
    </submittedName>
</protein>
<reference evidence="2 3" key="1">
    <citation type="submission" date="2019-01" db="EMBL/GenBank/DDBJ databases">
        <title>Draft genome sequence of Psathyrella aberdarensis IHI B618.</title>
        <authorList>
            <person name="Buettner E."/>
            <person name="Kellner H."/>
        </authorList>
    </citation>
    <scope>NUCLEOTIDE SEQUENCE [LARGE SCALE GENOMIC DNA]</scope>
    <source>
        <strain evidence="2 3">IHI B618</strain>
    </source>
</reference>
<comment type="caution">
    <text evidence="2">The sequence shown here is derived from an EMBL/GenBank/DDBJ whole genome shotgun (WGS) entry which is preliminary data.</text>
</comment>